<dbReference type="GO" id="GO:0046872">
    <property type="term" value="F:metal ion binding"/>
    <property type="evidence" value="ECO:0007669"/>
    <property type="project" value="UniProtKB-KW"/>
</dbReference>
<keyword evidence="6" id="KW-0479">Metal-binding</keyword>
<feature type="domain" description="HD/PDEase" evidence="8">
    <location>
        <begin position="27"/>
        <end position="144"/>
    </location>
</feature>
<accession>A0A1F5G5F2</accession>
<dbReference type="InterPro" id="IPR003607">
    <property type="entry name" value="HD/PDEase_dom"/>
</dbReference>
<comment type="subunit">
    <text evidence="4">Homodimer.</text>
</comment>
<protein>
    <recommendedName>
        <fullName evidence="5">5'-deoxynucleotidase</fullName>
        <ecNumber evidence="5">3.1.3.89</ecNumber>
    </recommendedName>
</protein>
<dbReference type="InterPro" id="IPR039356">
    <property type="entry name" value="YfbR/HDDC2"/>
</dbReference>
<comment type="catalytic activity">
    <reaction evidence="1">
        <text>a 2'-deoxyribonucleoside 5'-phosphate + H2O = a 2'-deoxyribonucleoside + phosphate</text>
        <dbReference type="Rhea" id="RHEA:36167"/>
        <dbReference type="ChEBI" id="CHEBI:15377"/>
        <dbReference type="ChEBI" id="CHEBI:18274"/>
        <dbReference type="ChEBI" id="CHEBI:43474"/>
        <dbReference type="ChEBI" id="CHEBI:65317"/>
        <dbReference type="EC" id="3.1.3.89"/>
    </reaction>
</comment>
<evidence type="ECO:0000256" key="7">
    <source>
        <dbReference type="ARBA" id="ARBA00022801"/>
    </source>
</evidence>
<dbReference type="EC" id="3.1.3.89" evidence="5"/>
<comment type="cofactor">
    <cofactor evidence="3">
        <name>Co(2+)</name>
        <dbReference type="ChEBI" id="CHEBI:48828"/>
    </cofactor>
</comment>
<dbReference type="InterPro" id="IPR006674">
    <property type="entry name" value="HD_domain"/>
</dbReference>
<sequence>MEKILRFLQEAEKLKTVLRHSWLSTSRQESDSDHSWRAALFAMLLAPYLGKKVNVEKVIKMLLIHDLAEIEVGDFPAWKGRPPNKHNLEKAGLKKLIKQLPKKSNKEIFKLWLEYEELKSTEAKFAQTCDKLETIDQHNLADIKTWVKEEYQYNLVHGTEEVRFSKVLQELKKLIDKESRAKIAKK</sequence>
<evidence type="ECO:0000256" key="5">
    <source>
        <dbReference type="ARBA" id="ARBA00012964"/>
    </source>
</evidence>
<evidence type="ECO:0000313" key="9">
    <source>
        <dbReference type="EMBL" id="OGD87102.1"/>
    </source>
</evidence>
<evidence type="ECO:0000256" key="3">
    <source>
        <dbReference type="ARBA" id="ARBA00001941"/>
    </source>
</evidence>
<gene>
    <name evidence="9" type="ORF">A2693_04060</name>
</gene>
<proteinExistence type="predicted"/>
<dbReference type="EMBL" id="MFAY01000066">
    <property type="protein sequence ID" value="OGD87102.1"/>
    <property type="molecule type" value="Genomic_DNA"/>
</dbReference>
<evidence type="ECO:0000313" key="10">
    <source>
        <dbReference type="Proteomes" id="UP000178577"/>
    </source>
</evidence>
<evidence type="ECO:0000256" key="6">
    <source>
        <dbReference type="ARBA" id="ARBA00022723"/>
    </source>
</evidence>
<comment type="caution">
    <text evidence="9">The sequence shown here is derived from an EMBL/GenBank/DDBJ whole genome shotgun (WGS) entry which is preliminary data.</text>
</comment>
<evidence type="ECO:0000256" key="1">
    <source>
        <dbReference type="ARBA" id="ARBA00001638"/>
    </source>
</evidence>
<dbReference type="Pfam" id="PF13023">
    <property type="entry name" value="HD_3"/>
    <property type="match status" value="1"/>
</dbReference>
<dbReference type="PANTHER" id="PTHR11845">
    <property type="entry name" value="5'-DEOXYNUCLEOTIDASE HDDC2"/>
    <property type="match status" value="1"/>
</dbReference>
<comment type="cofactor">
    <cofactor evidence="2">
        <name>Mn(2+)</name>
        <dbReference type="ChEBI" id="CHEBI:29035"/>
    </cofactor>
</comment>
<keyword evidence="7" id="KW-0378">Hydrolase</keyword>
<evidence type="ECO:0000256" key="4">
    <source>
        <dbReference type="ARBA" id="ARBA00011738"/>
    </source>
</evidence>
<dbReference type="SMART" id="SM00471">
    <property type="entry name" value="HDc"/>
    <property type="match status" value="1"/>
</dbReference>
<dbReference type="Gene3D" id="1.10.3210.10">
    <property type="entry name" value="Hypothetical protein af1432"/>
    <property type="match status" value="1"/>
</dbReference>
<dbReference type="GO" id="GO:0005737">
    <property type="term" value="C:cytoplasm"/>
    <property type="evidence" value="ECO:0007669"/>
    <property type="project" value="TreeGrafter"/>
</dbReference>
<name>A0A1F5G5F2_9BACT</name>
<dbReference type="GO" id="GO:0002953">
    <property type="term" value="F:5'-deoxynucleotidase activity"/>
    <property type="evidence" value="ECO:0007669"/>
    <property type="project" value="UniProtKB-EC"/>
</dbReference>
<evidence type="ECO:0000256" key="2">
    <source>
        <dbReference type="ARBA" id="ARBA00001936"/>
    </source>
</evidence>
<dbReference type="SUPFAM" id="SSF109604">
    <property type="entry name" value="HD-domain/PDEase-like"/>
    <property type="match status" value="1"/>
</dbReference>
<evidence type="ECO:0000259" key="8">
    <source>
        <dbReference type="SMART" id="SM00471"/>
    </source>
</evidence>
<organism evidence="9 10">
    <name type="scientific">Candidatus Curtissbacteria bacterium RIFCSPHIGHO2_01_FULL_40_12</name>
    <dbReference type="NCBI Taxonomy" id="1797710"/>
    <lineage>
        <taxon>Bacteria</taxon>
        <taxon>Candidatus Curtissiibacteriota</taxon>
    </lineage>
</organism>
<dbReference type="Proteomes" id="UP000178577">
    <property type="component" value="Unassembled WGS sequence"/>
</dbReference>
<reference evidence="9 10" key="1">
    <citation type="journal article" date="2016" name="Nat. Commun.">
        <title>Thousands of microbial genomes shed light on interconnected biogeochemical processes in an aquifer system.</title>
        <authorList>
            <person name="Anantharaman K."/>
            <person name="Brown C.T."/>
            <person name="Hug L.A."/>
            <person name="Sharon I."/>
            <person name="Castelle C.J."/>
            <person name="Probst A.J."/>
            <person name="Thomas B.C."/>
            <person name="Singh A."/>
            <person name="Wilkins M.J."/>
            <person name="Karaoz U."/>
            <person name="Brodie E.L."/>
            <person name="Williams K.H."/>
            <person name="Hubbard S.S."/>
            <person name="Banfield J.F."/>
        </authorList>
    </citation>
    <scope>NUCLEOTIDE SEQUENCE [LARGE SCALE GENOMIC DNA]</scope>
</reference>
<dbReference type="PANTHER" id="PTHR11845:SF13">
    <property type="entry name" value="5'-DEOXYNUCLEOTIDASE HDDC2"/>
    <property type="match status" value="1"/>
</dbReference>
<dbReference type="AlphaFoldDB" id="A0A1F5G5F2"/>